<comment type="caution">
    <text evidence="3">The sequence shown here is derived from an EMBL/GenBank/DDBJ whole genome shotgun (WGS) entry which is preliminary data.</text>
</comment>
<dbReference type="GO" id="GO:0070813">
    <property type="term" value="P:hydrogen sulfide metabolic process"/>
    <property type="evidence" value="ECO:0007669"/>
    <property type="project" value="TreeGrafter"/>
</dbReference>
<evidence type="ECO:0000259" key="2">
    <source>
        <dbReference type="PROSITE" id="PS50206"/>
    </source>
</evidence>
<dbReference type="FunFam" id="3.60.15.10:FF:000030">
    <property type="entry name" value="Metallo-beta-lactamase family protein"/>
    <property type="match status" value="1"/>
</dbReference>
<evidence type="ECO:0000313" key="3">
    <source>
        <dbReference type="EMBL" id="MBI2678795.1"/>
    </source>
</evidence>
<dbReference type="InterPro" id="IPR036873">
    <property type="entry name" value="Rhodanese-like_dom_sf"/>
</dbReference>
<evidence type="ECO:0000256" key="1">
    <source>
        <dbReference type="ARBA" id="ARBA00022723"/>
    </source>
</evidence>
<dbReference type="GO" id="GO:0050313">
    <property type="term" value="F:sulfur dioxygenase activity"/>
    <property type="evidence" value="ECO:0007669"/>
    <property type="project" value="InterPro"/>
</dbReference>
<dbReference type="SUPFAM" id="SSF52821">
    <property type="entry name" value="Rhodanese/Cell cycle control phosphatase"/>
    <property type="match status" value="2"/>
</dbReference>
<dbReference type="PANTHER" id="PTHR43084">
    <property type="entry name" value="PERSULFIDE DIOXYGENASE ETHE1"/>
    <property type="match status" value="1"/>
</dbReference>
<dbReference type="GO" id="GO:0046872">
    <property type="term" value="F:metal ion binding"/>
    <property type="evidence" value="ECO:0007669"/>
    <property type="project" value="UniProtKB-KW"/>
</dbReference>
<dbReference type="SMART" id="SM00849">
    <property type="entry name" value="Lactamase_B"/>
    <property type="match status" value="1"/>
</dbReference>
<reference evidence="3" key="1">
    <citation type="submission" date="2020-07" db="EMBL/GenBank/DDBJ databases">
        <title>Huge and variable diversity of episymbiotic CPR bacteria and DPANN archaea in groundwater ecosystems.</title>
        <authorList>
            <person name="He C.Y."/>
            <person name="Keren R."/>
            <person name="Whittaker M."/>
            <person name="Farag I.F."/>
            <person name="Doudna J."/>
            <person name="Cate J.H.D."/>
            <person name="Banfield J.F."/>
        </authorList>
    </citation>
    <scope>NUCLEOTIDE SEQUENCE</scope>
    <source>
        <strain evidence="3">NC_groundwater_580_Pr5_B-0.1um_64_19</strain>
    </source>
</reference>
<keyword evidence="1" id="KW-0479">Metal-binding</keyword>
<dbReference type="EMBL" id="JACPNR010000010">
    <property type="protein sequence ID" value="MBI2678795.1"/>
    <property type="molecule type" value="Genomic_DNA"/>
</dbReference>
<dbReference type="PANTHER" id="PTHR43084:SF1">
    <property type="entry name" value="PERSULFIDE DIOXYGENASE ETHE1, MITOCHONDRIAL"/>
    <property type="match status" value="1"/>
</dbReference>
<dbReference type="Proteomes" id="UP000779809">
    <property type="component" value="Unassembled WGS sequence"/>
</dbReference>
<dbReference type="SUPFAM" id="SSF56281">
    <property type="entry name" value="Metallo-hydrolase/oxidoreductase"/>
    <property type="match status" value="1"/>
</dbReference>
<dbReference type="GO" id="GO:0006749">
    <property type="term" value="P:glutathione metabolic process"/>
    <property type="evidence" value="ECO:0007669"/>
    <property type="project" value="InterPro"/>
</dbReference>
<dbReference type="InterPro" id="IPR044528">
    <property type="entry name" value="POD-like_MBL-fold"/>
</dbReference>
<organism evidence="3 4">
    <name type="scientific">Candidatus Korobacter versatilis</name>
    <dbReference type="NCBI Taxonomy" id="658062"/>
    <lineage>
        <taxon>Bacteria</taxon>
        <taxon>Pseudomonadati</taxon>
        <taxon>Acidobacteriota</taxon>
        <taxon>Terriglobia</taxon>
        <taxon>Terriglobales</taxon>
        <taxon>Candidatus Korobacteraceae</taxon>
        <taxon>Candidatus Korobacter</taxon>
    </lineage>
</organism>
<dbReference type="SMART" id="SM00450">
    <property type="entry name" value="RHOD"/>
    <property type="match status" value="2"/>
</dbReference>
<feature type="domain" description="Rhodanese" evidence="2">
    <location>
        <begin position="275"/>
        <end position="366"/>
    </location>
</feature>
<dbReference type="InterPro" id="IPR001763">
    <property type="entry name" value="Rhodanese-like_dom"/>
</dbReference>
<gene>
    <name evidence="3" type="ORF">HYX28_08440</name>
</gene>
<accession>A0A932EPE3</accession>
<feature type="domain" description="Rhodanese" evidence="2">
    <location>
        <begin position="379"/>
        <end position="467"/>
    </location>
</feature>
<dbReference type="Pfam" id="PF00581">
    <property type="entry name" value="Rhodanese"/>
    <property type="match status" value="2"/>
</dbReference>
<sequence length="476" mass="51687">MKFQRFEVPGLAHYSYVLGAAGKAVVVDPKRDIDTYLEYARVNDLSIAYILETHIHADYCSGAKELAEATGAELWLSAHDTGEDFIYQFPHKDFKDGEALELGEVRIVALHTPGHTPEHLSFLVYDIKRSATMPMLMLSGDFVFVGSLGRPDLLGESAKLKLAGQLYDSLNSKIAELPDGLEVHPAHGAGSMCGAGMGDRPQTTLGYERLSNMFFADRDKPTFVHHILSTVPPFPDYYRRMKKVNSDGPKTVGVEPPRALAVDEFKKAAFGVHSNGGEHVVIDLRRPEAFGGAHIPGAFNIGQAALFSIWASWVVPYDKPILLVGDASTNYDEARRALLRVGLDDVRGYLKGGMTAWVEAGHEQAHVPQISVGELAALKGTGGLILDVRADGEWNSGHIAGATHIMGGDLPKRAKELPRDRKIYAVCGAGYRSSVATSVLKRAGFRDVVNVDGGMGAWNRQKLPTVTEEKGAAVSR</sequence>
<dbReference type="PROSITE" id="PS50206">
    <property type="entry name" value="RHODANESE_3"/>
    <property type="match status" value="2"/>
</dbReference>
<evidence type="ECO:0000313" key="4">
    <source>
        <dbReference type="Proteomes" id="UP000779809"/>
    </source>
</evidence>
<name>A0A932EPE3_9BACT</name>
<dbReference type="Gene3D" id="3.60.15.10">
    <property type="entry name" value="Ribonuclease Z/Hydroxyacylglutathione hydrolase-like"/>
    <property type="match status" value="1"/>
</dbReference>
<dbReference type="InterPro" id="IPR001279">
    <property type="entry name" value="Metallo-B-lactamas"/>
</dbReference>
<dbReference type="CDD" id="cd07724">
    <property type="entry name" value="POD-like_MBL-fold"/>
    <property type="match status" value="1"/>
</dbReference>
<protein>
    <submittedName>
        <fullName evidence="3">MBL fold metallo-hydrolase</fullName>
    </submittedName>
</protein>
<dbReference type="InterPro" id="IPR051682">
    <property type="entry name" value="Mito_Persulfide_Diox"/>
</dbReference>
<dbReference type="Pfam" id="PF00753">
    <property type="entry name" value="Lactamase_B"/>
    <property type="match status" value="1"/>
</dbReference>
<proteinExistence type="predicted"/>
<dbReference type="AlphaFoldDB" id="A0A932EPE3"/>
<dbReference type="Gene3D" id="3.40.250.10">
    <property type="entry name" value="Rhodanese-like domain"/>
    <property type="match status" value="2"/>
</dbReference>
<dbReference type="InterPro" id="IPR036866">
    <property type="entry name" value="RibonucZ/Hydroxyglut_hydro"/>
</dbReference>
<dbReference type="CDD" id="cd00158">
    <property type="entry name" value="RHOD"/>
    <property type="match status" value="2"/>
</dbReference>